<dbReference type="EMBL" id="AMCI01000660">
    <property type="protein sequence ID" value="EJX08293.1"/>
    <property type="molecule type" value="Genomic_DNA"/>
</dbReference>
<name>J9GYL1_9ZZZZ</name>
<gene>
    <name evidence="1" type="ORF">EVA_03595</name>
</gene>
<evidence type="ECO:0000313" key="1">
    <source>
        <dbReference type="EMBL" id="EJX08293.1"/>
    </source>
</evidence>
<comment type="caution">
    <text evidence="1">The sequence shown here is derived from an EMBL/GenBank/DDBJ whole genome shotgun (WGS) entry which is preliminary data.</text>
</comment>
<sequence length="135" mass="15042">MRLVQDELDAQKMLEPYVANVRHRQVELREMLAVSASQPKPQSVSETLVVLNKMAAEVGIPNMQFVPDATSVVGRSDIRLVGRGDGASDNFRRFVLALSDQPWVVKIEEVKGFSNEELHSFELTLRASYGKKGGE</sequence>
<proteinExistence type="predicted"/>
<accession>J9GYL1</accession>
<reference evidence="1" key="1">
    <citation type="journal article" date="2012" name="PLoS ONE">
        <title>Gene sets for utilization of primary and secondary nutrition supplies in the distal gut of endangered iberian lynx.</title>
        <authorList>
            <person name="Alcaide M."/>
            <person name="Messina E."/>
            <person name="Richter M."/>
            <person name="Bargiela R."/>
            <person name="Peplies J."/>
            <person name="Huws S.A."/>
            <person name="Newbold C.J."/>
            <person name="Golyshin P.N."/>
            <person name="Simon M.A."/>
            <person name="Lopez G."/>
            <person name="Yakimov M.M."/>
            <person name="Ferrer M."/>
        </authorList>
    </citation>
    <scope>NUCLEOTIDE SEQUENCE</scope>
</reference>
<organism evidence="1">
    <name type="scientific">gut metagenome</name>
    <dbReference type="NCBI Taxonomy" id="749906"/>
    <lineage>
        <taxon>unclassified sequences</taxon>
        <taxon>metagenomes</taxon>
        <taxon>organismal metagenomes</taxon>
    </lineage>
</organism>
<protein>
    <submittedName>
        <fullName evidence="1">Uncharacterized protein</fullName>
    </submittedName>
</protein>
<dbReference type="AlphaFoldDB" id="J9GYL1"/>